<evidence type="ECO:0000256" key="2">
    <source>
        <dbReference type="SAM" id="MobiDB-lite"/>
    </source>
</evidence>
<dbReference type="SUPFAM" id="SSF57850">
    <property type="entry name" value="RING/U-box"/>
    <property type="match status" value="1"/>
</dbReference>
<evidence type="ECO:0000259" key="3">
    <source>
        <dbReference type="PROSITE" id="PS50089"/>
    </source>
</evidence>
<dbReference type="InterPro" id="IPR013083">
    <property type="entry name" value="Znf_RING/FYVE/PHD"/>
</dbReference>
<organism evidence="4 5">
    <name type="scientific">Paraconiothyrium brasiliense</name>
    <dbReference type="NCBI Taxonomy" id="300254"/>
    <lineage>
        <taxon>Eukaryota</taxon>
        <taxon>Fungi</taxon>
        <taxon>Dikarya</taxon>
        <taxon>Ascomycota</taxon>
        <taxon>Pezizomycotina</taxon>
        <taxon>Dothideomycetes</taxon>
        <taxon>Pleosporomycetidae</taxon>
        <taxon>Pleosporales</taxon>
        <taxon>Massarineae</taxon>
        <taxon>Didymosphaeriaceae</taxon>
        <taxon>Paraconiothyrium</taxon>
    </lineage>
</organism>
<dbReference type="Gene3D" id="3.30.40.10">
    <property type="entry name" value="Zinc/RING finger domain, C3HC4 (zinc finger)"/>
    <property type="match status" value="1"/>
</dbReference>
<keyword evidence="1" id="KW-0479">Metal-binding</keyword>
<name>A0ABR3QYP2_9PLEO</name>
<keyword evidence="1" id="KW-0862">Zinc</keyword>
<comment type="caution">
    <text evidence="4">The sequence shown here is derived from an EMBL/GenBank/DDBJ whole genome shotgun (WGS) entry which is preliminary data.</text>
</comment>
<feature type="domain" description="RING-type" evidence="3">
    <location>
        <begin position="234"/>
        <end position="295"/>
    </location>
</feature>
<dbReference type="EMBL" id="JAKJXO020000013">
    <property type="protein sequence ID" value="KAL1597278.1"/>
    <property type="molecule type" value="Genomic_DNA"/>
</dbReference>
<evidence type="ECO:0000256" key="1">
    <source>
        <dbReference type="PROSITE-ProRule" id="PRU00175"/>
    </source>
</evidence>
<dbReference type="Proteomes" id="UP001521785">
    <property type="component" value="Unassembled WGS sequence"/>
</dbReference>
<keyword evidence="5" id="KW-1185">Reference proteome</keyword>
<keyword evidence="1" id="KW-0863">Zinc-finger</keyword>
<sequence length="412" mass="46840">MHSDLLTSAAAVMEGSLPRAKSMPANEEVHTQVQRRLNRLAQVRALVCDIGDQGLIHCSIERLSGRWEAINPHTTFRPNNFVSVEQTRQELEQARSWLLQIISLQTRHLSKGGMNHLFGRAIEEPADTWTDMEKLYMALTGEEHGNVEESLEYAFSVALHYQYAESHRYTLSRLQQQEDRRVRHEKKRSLPRPSEEAIRNRILHKLQSVDVNNFTCAVPISSLNESLSEDSGACPVCRNAYLDFASFPAEDLISDYPVKIKYCGHIIGKSCLETWMETPLADPAKYPHRTCPLCRKAIEGVELPAPPQIIQQHVEENRNAISLADRLGLEDEECWDALLGLVSEEILLKELESEVKGKLLVGGGDEERLKKAQMVLSSKLEELDEEKVMWGFGNNYEAWMQAKLEWPNASVR</sequence>
<accession>A0ABR3QYP2</accession>
<protein>
    <recommendedName>
        <fullName evidence="3">RING-type domain-containing protein</fullName>
    </recommendedName>
</protein>
<evidence type="ECO:0000313" key="5">
    <source>
        <dbReference type="Proteomes" id="UP001521785"/>
    </source>
</evidence>
<dbReference type="InterPro" id="IPR001841">
    <property type="entry name" value="Znf_RING"/>
</dbReference>
<dbReference type="PROSITE" id="PS50089">
    <property type="entry name" value="ZF_RING_2"/>
    <property type="match status" value="1"/>
</dbReference>
<gene>
    <name evidence="4" type="ORF">SLS60_008862</name>
</gene>
<feature type="region of interest" description="Disordered" evidence="2">
    <location>
        <begin position="175"/>
        <end position="194"/>
    </location>
</feature>
<evidence type="ECO:0000313" key="4">
    <source>
        <dbReference type="EMBL" id="KAL1597278.1"/>
    </source>
</evidence>
<proteinExistence type="predicted"/>
<reference evidence="4 5" key="1">
    <citation type="submission" date="2024-02" db="EMBL/GenBank/DDBJ databases">
        <title>De novo assembly and annotation of 12 fungi associated with fruit tree decline syndrome in Ontario, Canada.</title>
        <authorList>
            <person name="Sulman M."/>
            <person name="Ellouze W."/>
            <person name="Ilyukhin E."/>
        </authorList>
    </citation>
    <scope>NUCLEOTIDE SEQUENCE [LARGE SCALE GENOMIC DNA]</scope>
    <source>
        <strain evidence="4 5">M42-189</strain>
    </source>
</reference>